<protein>
    <submittedName>
        <fullName evidence="1">Uncharacterized protein</fullName>
    </submittedName>
</protein>
<dbReference type="AlphaFoldDB" id="A0A077NU66"/>
<organism evidence="1 2">
    <name type="scientific">Xenorhabdus bovienii str. feltiae Moldova</name>
    <dbReference type="NCBI Taxonomy" id="1398200"/>
    <lineage>
        <taxon>Bacteria</taxon>
        <taxon>Pseudomonadati</taxon>
        <taxon>Pseudomonadota</taxon>
        <taxon>Gammaproteobacteria</taxon>
        <taxon>Enterobacterales</taxon>
        <taxon>Morganellaceae</taxon>
        <taxon>Xenorhabdus</taxon>
    </lineage>
</organism>
<evidence type="ECO:0000313" key="2">
    <source>
        <dbReference type="Proteomes" id="UP000028487"/>
    </source>
</evidence>
<gene>
    <name evidence="1" type="ORF">XBFM1_2660007</name>
</gene>
<reference evidence="1" key="1">
    <citation type="submission" date="2013-07" db="EMBL/GenBank/DDBJ databases">
        <title>Sub-species coevolution in mutualistic symbiosis.</title>
        <authorList>
            <person name="Murfin K."/>
            <person name="Klassen J."/>
            <person name="Lee M."/>
            <person name="Forst S."/>
            <person name="Stock P."/>
            <person name="Goodrich-Blair H."/>
        </authorList>
    </citation>
    <scope>NUCLEOTIDE SEQUENCE [LARGE SCALE GENOMIC DNA]</scope>
    <source>
        <strain evidence="1">Feltiae Moldova</strain>
    </source>
</reference>
<sequence>MKSLSLNEAEVNYAPLISRTMLIYRNIILVSTLGIMPLCNGRNQKVLLKTGKPTNDRGNIYSRMVIGWR</sequence>
<dbReference type="Proteomes" id="UP000028487">
    <property type="component" value="Unassembled WGS sequence"/>
</dbReference>
<evidence type="ECO:0000313" key="1">
    <source>
        <dbReference type="EMBL" id="CDH02430.1"/>
    </source>
</evidence>
<comment type="caution">
    <text evidence="1">The sequence shown here is derived from an EMBL/GenBank/DDBJ whole genome shotgun (WGS) entry which is preliminary data.</text>
</comment>
<proteinExistence type="predicted"/>
<dbReference type="EMBL" id="CBSV010000186">
    <property type="protein sequence ID" value="CDH02430.1"/>
    <property type="molecule type" value="Genomic_DNA"/>
</dbReference>
<name>A0A077NU66_XENBV</name>
<accession>A0A077NU66</accession>
<dbReference type="HOGENOM" id="CLU_204069_0_0_6"/>